<reference evidence="1" key="1">
    <citation type="submission" date="2014-09" db="EMBL/GenBank/DDBJ databases">
        <authorList>
            <person name="Magalhaes I.L.F."/>
            <person name="Oliveira U."/>
            <person name="Santos F.R."/>
            <person name="Vidigal T.H.D.A."/>
            <person name="Brescovit A.D."/>
            <person name="Santos A.J."/>
        </authorList>
    </citation>
    <scope>NUCLEOTIDE SEQUENCE</scope>
    <source>
        <tissue evidence="1">Shoot tissue taken approximately 20 cm above the soil surface</tissue>
    </source>
</reference>
<sequence>MPTIFFTFLGQSINMIKIF</sequence>
<dbReference type="EMBL" id="GBRH01193243">
    <property type="protein sequence ID" value="JAE04653.1"/>
    <property type="molecule type" value="Transcribed_RNA"/>
</dbReference>
<evidence type="ECO:0000313" key="1">
    <source>
        <dbReference type="EMBL" id="JAE04653.1"/>
    </source>
</evidence>
<proteinExistence type="predicted"/>
<accession>A0A0A9F8T4</accession>
<dbReference type="AlphaFoldDB" id="A0A0A9F8T4"/>
<protein>
    <submittedName>
        <fullName evidence="1">Uncharacterized protein</fullName>
    </submittedName>
</protein>
<name>A0A0A9F8T4_ARUDO</name>
<reference evidence="1" key="2">
    <citation type="journal article" date="2015" name="Data Brief">
        <title>Shoot transcriptome of the giant reed, Arundo donax.</title>
        <authorList>
            <person name="Barrero R.A."/>
            <person name="Guerrero F.D."/>
            <person name="Moolhuijzen P."/>
            <person name="Goolsby J.A."/>
            <person name="Tidwell J."/>
            <person name="Bellgard S.E."/>
            <person name="Bellgard M.I."/>
        </authorList>
    </citation>
    <scope>NUCLEOTIDE SEQUENCE</scope>
    <source>
        <tissue evidence="1">Shoot tissue taken approximately 20 cm above the soil surface</tissue>
    </source>
</reference>
<organism evidence="1">
    <name type="scientific">Arundo donax</name>
    <name type="common">Giant reed</name>
    <name type="synonym">Donax arundinaceus</name>
    <dbReference type="NCBI Taxonomy" id="35708"/>
    <lineage>
        <taxon>Eukaryota</taxon>
        <taxon>Viridiplantae</taxon>
        <taxon>Streptophyta</taxon>
        <taxon>Embryophyta</taxon>
        <taxon>Tracheophyta</taxon>
        <taxon>Spermatophyta</taxon>
        <taxon>Magnoliopsida</taxon>
        <taxon>Liliopsida</taxon>
        <taxon>Poales</taxon>
        <taxon>Poaceae</taxon>
        <taxon>PACMAD clade</taxon>
        <taxon>Arundinoideae</taxon>
        <taxon>Arundineae</taxon>
        <taxon>Arundo</taxon>
    </lineage>
</organism>